<dbReference type="Proteomes" id="UP000240624">
    <property type="component" value="Unassembled WGS sequence"/>
</dbReference>
<dbReference type="InterPro" id="IPR050557">
    <property type="entry name" value="RTX_toxin/Mannuronan_C5-epim"/>
</dbReference>
<dbReference type="PANTHER" id="PTHR38340:SF1">
    <property type="entry name" value="S-LAYER PROTEIN"/>
    <property type="match status" value="1"/>
</dbReference>
<dbReference type="InterPro" id="IPR018511">
    <property type="entry name" value="Hemolysin-typ_Ca-bd_CS"/>
</dbReference>
<evidence type="ECO:0000313" key="8">
    <source>
        <dbReference type="Proteomes" id="UP000240624"/>
    </source>
</evidence>
<reference evidence="6 7" key="1">
    <citation type="submission" date="2017-03" db="EMBL/GenBank/DDBJ databases">
        <authorList>
            <person name="Afonso C.L."/>
            <person name="Miller P.J."/>
            <person name="Scott M.A."/>
            <person name="Spackman E."/>
            <person name="Goraichik I."/>
            <person name="Dimitrov K.M."/>
            <person name="Suarez D.L."/>
            <person name="Swayne D.E."/>
        </authorList>
    </citation>
    <scope>NUCLEOTIDE SEQUENCE [LARGE SCALE GENOMIC DNA]</scope>
    <source>
        <strain evidence="6 7">CECT 8367</strain>
    </source>
</reference>
<dbReference type="Pfam" id="PF00353">
    <property type="entry name" value="HemolysinCabind"/>
    <property type="match status" value="4"/>
</dbReference>
<dbReference type="OrthoDB" id="7876663at2"/>
<evidence type="ECO:0000256" key="1">
    <source>
        <dbReference type="ARBA" id="ARBA00004613"/>
    </source>
</evidence>
<evidence type="ECO:0000313" key="7">
    <source>
        <dbReference type="Proteomes" id="UP000193495"/>
    </source>
</evidence>
<dbReference type="InterPro" id="IPR011049">
    <property type="entry name" value="Serralysin-like_metalloprot_C"/>
</dbReference>
<proteinExistence type="predicted"/>
<feature type="chain" id="PRO_5044568129" evidence="4">
    <location>
        <begin position="19"/>
        <end position="318"/>
    </location>
</feature>
<dbReference type="AlphaFoldDB" id="A0A1X6YIW1"/>
<dbReference type="InterPro" id="IPR001343">
    <property type="entry name" value="Hemolysn_Ca-bd"/>
</dbReference>
<reference evidence="5 8" key="2">
    <citation type="submission" date="2018-03" db="EMBL/GenBank/DDBJ databases">
        <title>Genomic Encyclopedia of Archaeal and Bacterial Type Strains, Phase II (KMG-II): from individual species to whole genera.</title>
        <authorList>
            <person name="Goeker M."/>
        </authorList>
    </citation>
    <scope>NUCLEOTIDE SEQUENCE [LARGE SCALE GENOMIC DNA]</scope>
    <source>
        <strain evidence="5 8">DSM 29956</strain>
    </source>
</reference>
<evidence type="ECO:0000256" key="3">
    <source>
        <dbReference type="SAM" id="MobiDB-lite"/>
    </source>
</evidence>
<evidence type="ECO:0000313" key="5">
    <source>
        <dbReference type="EMBL" id="PSK88614.1"/>
    </source>
</evidence>
<feature type="compositionally biased region" description="Acidic residues" evidence="3">
    <location>
        <begin position="27"/>
        <end position="38"/>
    </location>
</feature>
<gene>
    <name evidence="6" type="primary">hlyA_2</name>
    <name evidence="5" type="ORF">CLV79_101454</name>
    <name evidence="6" type="ORF">LOS8367_00633</name>
</gene>
<dbReference type="GO" id="GO:0005509">
    <property type="term" value="F:calcium ion binding"/>
    <property type="evidence" value="ECO:0007669"/>
    <property type="project" value="InterPro"/>
</dbReference>
<dbReference type="EMBL" id="PYGB01000001">
    <property type="protein sequence ID" value="PSK88614.1"/>
    <property type="molecule type" value="Genomic_DNA"/>
</dbReference>
<comment type="subcellular location">
    <subcellularLocation>
        <location evidence="1">Secreted</location>
    </subcellularLocation>
</comment>
<dbReference type="PROSITE" id="PS00330">
    <property type="entry name" value="HEMOLYSIN_CALCIUM"/>
    <property type="match status" value="4"/>
</dbReference>
<name>A0A1X6YIW1_9RHOB</name>
<dbReference type="GO" id="GO:0005576">
    <property type="term" value="C:extracellular region"/>
    <property type="evidence" value="ECO:0007669"/>
    <property type="project" value="UniProtKB-SubCell"/>
</dbReference>
<organism evidence="6 7">
    <name type="scientific">Limimaricola soesokkakensis</name>
    <dbReference type="NCBI Taxonomy" id="1343159"/>
    <lineage>
        <taxon>Bacteria</taxon>
        <taxon>Pseudomonadati</taxon>
        <taxon>Pseudomonadota</taxon>
        <taxon>Alphaproteobacteria</taxon>
        <taxon>Rhodobacterales</taxon>
        <taxon>Paracoccaceae</taxon>
        <taxon>Limimaricola</taxon>
    </lineage>
</organism>
<keyword evidence="8" id="KW-1185">Reference proteome</keyword>
<dbReference type="RefSeq" id="WP_085895004.1">
    <property type="nucleotide sequence ID" value="NZ_FWFY01000002.1"/>
</dbReference>
<keyword evidence="4" id="KW-0732">Signal</keyword>
<dbReference type="EMBL" id="FWFY01000002">
    <property type="protein sequence ID" value="SLN22416.1"/>
    <property type="molecule type" value="Genomic_DNA"/>
</dbReference>
<dbReference type="Proteomes" id="UP000193495">
    <property type="component" value="Unassembled WGS sequence"/>
</dbReference>
<protein>
    <submittedName>
        <fullName evidence="5">Hemolysin type calcium-binding protein</fullName>
    </submittedName>
    <submittedName>
        <fullName evidence="6">Hemolysin, chromosomal</fullName>
    </submittedName>
</protein>
<dbReference type="PANTHER" id="PTHR38340">
    <property type="entry name" value="S-LAYER PROTEIN"/>
    <property type="match status" value="1"/>
</dbReference>
<feature type="signal peptide" evidence="4">
    <location>
        <begin position="1"/>
        <end position="18"/>
    </location>
</feature>
<dbReference type="Gene3D" id="2.150.10.10">
    <property type="entry name" value="Serralysin-like metalloprotease, C-terminal"/>
    <property type="match status" value="3"/>
</dbReference>
<evidence type="ECO:0000256" key="2">
    <source>
        <dbReference type="ARBA" id="ARBA00022525"/>
    </source>
</evidence>
<feature type="region of interest" description="Disordered" evidence="3">
    <location>
        <begin position="22"/>
        <end position="44"/>
    </location>
</feature>
<keyword evidence="2" id="KW-0964">Secreted</keyword>
<accession>A0A1X6YIW1</accession>
<sequence length="318" mass="31386">MLALLGLLGLALTGAALLPPMITEGGPEADTDESDTDGPDAPSRTVPLEAAFELDGDSALESAATLPQRLSDTGSEAPDVIYGDILASGMADHVEAGAGHDHVDLRDGPDRADGGAGDDEIHGGRGEDRLAGGIGDDALWGHVGDDLLRGGAGDDAIRAGSGHDRLFGGAGHDALGGDLGDDMLHGGAGRDVLHGGAGDDRLDGTGDGSGVGASDFLNGGAGDDVIAAGAGDTAHGGTGGDIFALRSVEAGDPAVLADFDAAQDRIVVLHPEGAAPELTLEPWPEGLLLRADGAALLRLDGIDALAPGAVLLLTDPVA</sequence>
<dbReference type="PRINTS" id="PR00313">
    <property type="entry name" value="CABNDNGRPT"/>
</dbReference>
<evidence type="ECO:0000313" key="6">
    <source>
        <dbReference type="EMBL" id="SLN22416.1"/>
    </source>
</evidence>
<evidence type="ECO:0000256" key="4">
    <source>
        <dbReference type="SAM" id="SignalP"/>
    </source>
</evidence>
<dbReference type="SUPFAM" id="SSF51120">
    <property type="entry name" value="beta-Roll"/>
    <property type="match status" value="2"/>
</dbReference>
<feature type="region of interest" description="Disordered" evidence="3">
    <location>
        <begin position="100"/>
        <end position="127"/>
    </location>
</feature>